<dbReference type="EMBL" id="NPEF01000023">
    <property type="protein sequence ID" value="PJZ94220.1"/>
    <property type="molecule type" value="Genomic_DNA"/>
</dbReference>
<evidence type="ECO:0008006" key="5">
    <source>
        <dbReference type="Google" id="ProtNLM"/>
    </source>
</evidence>
<evidence type="ECO:0000313" key="2">
    <source>
        <dbReference type="EMBL" id="MDV6235892.1"/>
    </source>
</evidence>
<reference evidence="2 4" key="2">
    <citation type="journal article" date="2018" name="Microb. Genom.">
        <title>Deciphering the unexplored Leptospira diversity from soils uncovers genomic evolution to virulence.</title>
        <authorList>
            <person name="Thibeaux R."/>
            <person name="Iraola G."/>
            <person name="Ferres I."/>
            <person name="Bierque E."/>
            <person name="Girault D."/>
            <person name="Soupe-Gilbert M.E."/>
            <person name="Picardeau M."/>
            <person name="Goarant C."/>
        </authorList>
    </citation>
    <scope>NUCLEOTIDE SEQUENCE [LARGE SCALE GENOMIC DNA]</scope>
    <source>
        <strain evidence="2 4">ATI7-C-A5</strain>
    </source>
</reference>
<dbReference type="RefSeq" id="WP_100764650.1">
    <property type="nucleotide sequence ID" value="NZ_NPEF02000011.1"/>
</dbReference>
<protein>
    <recommendedName>
        <fullName evidence="5">Lipoprotein</fullName>
    </recommendedName>
</protein>
<dbReference type="EMBL" id="NPEF02000011">
    <property type="protein sequence ID" value="MDV6235892.1"/>
    <property type="molecule type" value="Genomic_DNA"/>
</dbReference>
<reference evidence="3" key="1">
    <citation type="submission" date="2017-07" db="EMBL/GenBank/DDBJ databases">
        <title>Leptospira spp. isolated from tropical soils.</title>
        <authorList>
            <person name="Thibeaux R."/>
            <person name="Iraola G."/>
            <person name="Ferres I."/>
            <person name="Bierque E."/>
            <person name="Girault D."/>
            <person name="Soupe-Gilbert M.-E."/>
            <person name="Picardeau M."/>
            <person name="Goarant C."/>
        </authorList>
    </citation>
    <scope>NUCLEOTIDE SEQUENCE [LARGE SCALE GENOMIC DNA]</scope>
    <source>
        <strain evidence="3">ATI7-C-A5</strain>
    </source>
</reference>
<evidence type="ECO:0000256" key="1">
    <source>
        <dbReference type="SAM" id="SignalP"/>
    </source>
</evidence>
<dbReference type="AlphaFoldDB" id="A0A2N0BCE5"/>
<organism evidence="3">
    <name type="scientific">Leptospira ellisii</name>
    <dbReference type="NCBI Taxonomy" id="2023197"/>
    <lineage>
        <taxon>Bacteria</taxon>
        <taxon>Pseudomonadati</taxon>
        <taxon>Spirochaetota</taxon>
        <taxon>Spirochaetia</taxon>
        <taxon>Leptospirales</taxon>
        <taxon>Leptospiraceae</taxon>
        <taxon>Leptospira</taxon>
    </lineage>
</organism>
<feature type="signal peptide" evidence="1">
    <location>
        <begin position="1"/>
        <end position="28"/>
    </location>
</feature>
<dbReference type="Proteomes" id="UP000232122">
    <property type="component" value="Unassembled WGS sequence"/>
</dbReference>
<gene>
    <name evidence="2" type="ORF">CH379_009670</name>
    <name evidence="3" type="ORF">CH379_03790</name>
</gene>
<accession>A0A2N0BCE5</accession>
<keyword evidence="1" id="KW-0732">Signal</keyword>
<evidence type="ECO:0000313" key="3">
    <source>
        <dbReference type="EMBL" id="PJZ94220.1"/>
    </source>
</evidence>
<proteinExistence type="predicted"/>
<sequence length="342" mass="38420">MIRTIRKTIAKRKLRIVSFLFCALAVLIQCKPDSEASSKGGSEDEALLGLSWFVFAPIETQLFGTWIQSSSDSESSQTQRWEFNAVRRWVRTVRSSYSSGNLAGCTVTTRLTAHWALVEGRFHFVYENGRDLVEDCPHLLQEYIYTSDHLRTLTEGLQGIAPEGFLPRFTEEGKSLIFTDSVYNPFVADVHRPGPLKPEIQITGWSRAFYNASNPGVPGVSSLVLDPDAGTYLRNSFYTFSDPYPIVETTDTATLATIHKNFSGCRVRFVESGAWAKNVGTPFSELILTPANYETSWADCVDSTSNQYRNDPVTGVSNVFNYDLDERGFLYLSLFRAVFRAE</sequence>
<feature type="chain" id="PRO_5044577233" description="Lipoprotein" evidence="1">
    <location>
        <begin position="29"/>
        <end position="342"/>
    </location>
</feature>
<name>A0A2N0BCE5_9LEPT</name>
<comment type="caution">
    <text evidence="3">The sequence shown here is derived from an EMBL/GenBank/DDBJ whole genome shotgun (WGS) entry which is preliminary data.</text>
</comment>
<reference evidence="2" key="3">
    <citation type="submission" date="2023-10" db="EMBL/GenBank/DDBJ databases">
        <authorList>
            <person name="Picardeau M."/>
            <person name="Thibeaux R."/>
        </authorList>
    </citation>
    <scope>NUCLEOTIDE SEQUENCE</scope>
    <source>
        <strain evidence="2">ATI7-C-A5</strain>
    </source>
</reference>
<keyword evidence="4" id="KW-1185">Reference proteome</keyword>
<evidence type="ECO:0000313" key="4">
    <source>
        <dbReference type="Proteomes" id="UP000232122"/>
    </source>
</evidence>